<reference evidence="2 3" key="1">
    <citation type="journal article" date="2024" name="Plant Biotechnol. J.">
        <title>Dendrobium thyrsiflorum genome and its molecular insights into genes involved in important horticultural traits.</title>
        <authorList>
            <person name="Chen B."/>
            <person name="Wang J.Y."/>
            <person name="Zheng P.J."/>
            <person name="Li K.L."/>
            <person name="Liang Y.M."/>
            <person name="Chen X.F."/>
            <person name="Zhang C."/>
            <person name="Zhao X."/>
            <person name="He X."/>
            <person name="Zhang G.Q."/>
            <person name="Liu Z.J."/>
            <person name="Xu Q."/>
        </authorList>
    </citation>
    <scope>NUCLEOTIDE SEQUENCE [LARGE SCALE GENOMIC DNA]</scope>
    <source>
        <strain evidence="2">GZMU011</strain>
    </source>
</reference>
<evidence type="ECO:0000313" key="3">
    <source>
        <dbReference type="Proteomes" id="UP001552299"/>
    </source>
</evidence>
<evidence type="ECO:0000256" key="1">
    <source>
        <dbReference type="SAM" id="MobiDB-lite"/>
    </source>
</evidence>
<keyword evidence="3" id="KW-1185">Reference proteome</keyword>
<protein>
    <submittedName>
        <fullName evidence="2">Uncharacterized protein</fullName>
    </submittedName>
</protein>
<comment type="caution">
    <text evidence="2">The sequence shown here is derived from an EMBL/GenBank/DDBJ whole genome shotgun (WGS) entry which is preliminary data.</text>
</comment>
<gene>
    <name evidence="2" type="ORF">M5K25_008875</name>
</gene>
<organism evidence="2 3">
    <name type="scientific">Dendrobium thyrsiflorum</name>
    <name type="common">Pinecone-like raceme dendrobium</name>
    <name type="synonym">Orchid</name>
    <dbReference type="NCBI Taxonomy" id="117978"/>
    <lineage>
        <taxon>Eukaryota</taxon>
        <taxon>Viridiplantae</taxon>
        <taxon>Streptophyta</taxon>
        <taxon>Embryophyta</taxon>
        <taxon>Tracheophyta</taxon>
        <taxon>Spermatophyta</taxon>
        <taxon>Magnoliopsida</taxon>
        <taxon>Liliopsida</taxon>
        <taxon>Asparagales</taxon>
        <taxon>Orchidaceae</taxon>
        <taxon>Epidendroideae</taxon>
        <taxon>Malaxideae</taxon>
        <taxon>Dendrobiinae</taxon>
        <taxon>Dendrobium</taxon>
    </lineage>
</organism>
<sequence length="275" mass="29396">MPAKRHLAAAMILLAEPRVKLQELPHPLAVGAAAKNSAFAAGKVANQRLQSFACWEIAGGGAPLEDFVMGADGTATISADVNQCFHGFVELKSRESLGASQSCPSWNTSTTFSRFRSPFSNFSTQSFFNDDTPNACERTRVEEAEEDMDGAVGNAADGDGVLPAAALAFGLSHHLFYYWRSHPLSCCIILKNLGGGNEVGAGKAYQNAGMGRDVAAAGVDDDISPITFLEEPIPYIPSRFRHYAITGETRRSSAGAPASIQAQKREKREPTRGTK</sequence>
<proteinExistence type="predicted"/>
<evidence type="ECO:0000313" key="2">
    <source>
        <dbReference type="EMBL" id="KAL0921768.1"/>
    </source>
</evidence>
<accession>A0ABD0VA03</accession>
<dbReference type="EMBL" id="JANQDX010000007">
    <property type="protein sequence ID" value="KAL0921768.1"/>
    <property type="molecule type" value="Genomic_DNA"/>
</dbReference>
<feature type="compositionally biased region" description="Basic and acidic residues" evidence="1">
    <location>
        <begin position="263"/>
        <end position="275"/>
    </location>
</feature>
<feature type="region of interest" description="Disordered" evidence="1">
    <location>
        <begin position="249"/>
        <end position="275"/>
    </location>
</feature>
<name>A0ABD0VA03_DENTH</name>
<dbReference type="Proteomes" id="UP001552299">
    <property type="component" value="Unassembled WGS sequence"/>
</dbReference>
<dbReference type="AlphaFoldDB" id="A0ABD0VA03"/>